<dbReference type="PATRIC" id="fig|1121338.3.peg.487"/>
<evidence type="ECO:0008006" key="4">
    <source>
        <dbReference type="Google" id="ProtNLM"/>
    </source>
</evidence>
<keyword evidence="1" id="KW-1133">Transmembrane helix</keyword>
<feature type="transmembrane region" description="Helical" evidence="1">
    <location>
        <begin position="132"/>
        <end position="156"/>
    </location>
</feature>
<protein>
    <recommendedName>
        <fullName evidence="4">ABC-2 family transporter protein</fullName>
    </recommendedName>
</protein>
<evidence type="ECO:0000313" key="2">
    <source>
        <dbReference type="EMBL" id="KYH35541.1"/>
    </source>
</evidence>
<evidence type="ECO:0000313" key="3">
    <source>
        <dbReference type="Proteomes" id="UP000075531"/>
    </source>
</evidence>
<comment type="caution">
    <text evidence="2">The sequence shown here is derived from an EMBL/GenBank/DDBJ whole genome shotgun (WGS) entry which is preliminary data.</text>
</comment>
<dbReference type="AlphaFoldDB" id="A0A151B6H1"/>
<keyword evidence="1" id="KW-0472">Membrane</keyword>
<dbReference type="RefSeq" id="WP_066822035.1">
    <property type="nucleotide sequence ID" value="NZ_LTBA01000002.1"/>
</dbReference>
<accession>A0A151B6H1</accession>
<sequence>MGKLLKYEFKGNFKLFFGVFISAILLCLALLVGVDNGELRFSLGILIWFAVYVILLIFSISSFKNELYEERGYLTFTLPVSGRKFLASKMIVAFVWFAFCYILSIISIDMIAKNSLSQNILSLLKNLLYSKSFMIVSIFSSLLHIFTFILMIYFSITITRIGLKSGKLSGFVAFIAFLILNFIIIRLQMFIINISPYSLSFKSDSLQMLSGSVFSISFNNNSLISISHGVVQLNIAGTIFSILIFVGMFIATSYLIENKIDL</sequence>
<dbReference type="EMBL" id="LTBA01000002">
    <property type="protein sequence ID" value="KYH35541.1"/>
    <property type="molecule type" value="Genomic_DNA"/>
</dbReference>
<gene>
    <name evidence="2" type="ORF">CLTEP_04800</name>
</gene>
<keyword evidence="1" id="KW-0812">Transmembrane</keyword>
<feature type="transmembrane region" description="Helical" evidence="1">
    <location>
        <begin position="12"/>
        <end position="33"/>
    </location>
</feature>
<feature type="transmembrane region" description="Helical" evidence="1">
    <location>
        <begin position="235"/>
        <end position="256"/>
    </location>
</feature>
<dbReference type="STRING" id="1121338.CLTEP_04800"/>
<reference evidence="2 3" key="1">
    <citation type="submission" date="2016-02" db="EMBL/GenBank/DDBJ databases">
        <title>Genome sequence of Clostridium tepidiprofundi DSM 19306.</title>
        <authorList>
            <person name="Poehlein A."/>
            <person name="Daniel R."/>
        </authorList>
    </citation>
    <scope>NUCLEOTIDE SEQUENCE [LARGE SCALE GENOMIC DNA]</scope>
    <source>
        <strain evidence="2 3">DSM 19306</strain>
    </source>
</reference>
<feature type="transmembrane region" description="Helical" evidence="1">
    <location>
        <begin position="168"/>
        <end position="192"/>
    </location>
</feature>
<dbReference type="OrthoDB" id="9816138at2"/>
<evidence type="ECO:0000256" key="1">
    <source>
        <dbReference type="SAM" id="Phobius"/>
    </source>
</evidence>
<feature type="transmembrane region" description="Helical" evidence="1">
    <location>
        <begin position="45"/>
        <end position="63"/>
    </location>
</feature>
<dbReference type="Proteomes" id="UP000075531">
    <property type="component" value="Unassembled WGS sequence"/>
</dbReference>
<feature type="transmembrane region" description="Helical" evidence="1">
    <location>
        <begin position="91"/>
        <end position="112"/>
    </location>
</feature>
<name>A0A151B6H1_9CLOT</name>
<proteinExistence type="predicted"/>
<organism evidence="2 3">
    <name type="scientific">Clostridium tepidiprofundi DSM 19306</name>
    <dbReference type="NCBI Taxonomy" id="1121338"/>
    <lineage>
        <taxon>Bacteria</taxon>
        <taxon>Bacillati</taxon>
        <taxon>Bacillota</taxon>
        <taxon>Clostridia</taxon>
        <taxon>Eubacteriales</taxon>
        <taxon>Clostridiaceae</taxon>
        <taxon>Clostridium</taxon>
    </lineage>
</organism>
<keyword evidence="3" id="KW-1185">Reference proteome</keyword>